<comment type="caution">
    <text evidence="2">The sequence shown here is derived from an EMBL/GenBank/DDBJ whole genome shotgun (WGS) entry which is preliminary data.</text>
</comment>
<feature type="compositionally biased region" description="Polar residues" evidence="1">
    <location>
        <begin position="1"/>
        <end position="13"/>
    </location>
</feature>
<feature type="region of interest" description="Disordered" evidence="1">
    <location>
        <begin position="1"/>
        <end position="31"/>
    </location>
</feature>
<proteinExistence type="predicted"/>
<dbReference type="AlphaFoldDB" id="A0AA38WW80"/>
<evidence type="ECO:0000313" key="3">
    <source>
        <dbReference type="Proteomes" id="UP001172673"/>
    </source>
</evidence>
<reference evidence="2" key="1">
    <citation type="submission" date="2022-10" db="EMBL/GenBank/DDBJ databases">
        <title>Culturing micro-colonial fungi from biological soil crusts in the Mojave desert and describing Neophaeococcomyces mojavensis, and introducing the new genera and species Taxawa tesnikishii.</title>
        <authorList>
            <person name="Kurbessoian T."/>
            <person name="Stajich J.E."/>
        </authorList>
    </citation>
    <scope>NUCLEOTIDE SEQUENCE</scope>
    <source>
        <strain evidence="2">TK_41</strain>
    </source>
</reference>
<name>A0AA38WW80_9EURO</name>
<dbReference type="EMBL" id="JAPDRK010000027">
    <property type="protein sequence ID" value="KAJ9602281.1"/>
    <property type="molecule type" value="Genomic_DNA"/>
</dbReference>
<accession>A0AA38WW80</accession>
<dbReference type="Proteomes" id="UP001172673">
    <property type="component" value="Unassembled WGS sequence"/>
</dbReference>
<organism evidence="2 3">
    <name type="scientific">Cladophialophora chaetospira</name>
    <dbReference type="NCBI Taxonomy" id="386627"/>
    <lineage>
        <taxon>Eukaryota</taxon>
        <taxon>Fungi</taxon>
        <taxon>Dikarya</taxon>
        <taxon>Ascomycota</taxon>
        <taxon>Pezizomycotina</taxon>
        <taxon>Eurotiomycetes</taxon>
        <taxon>Chaetothyriomycetidae</taxon>
        <taxon>Chaetothyriales</taxon>
        <taxon>Herpotrichiellaceae</taxon>
        <taxon>Cladophialophora</taxon>
    </lineage>
</organism>
<keyword evidence="3" id="KW-1185">Reference proteome</keyword>
<evidence type="ECO:0000313" key="2">
    <source>
        <dbReference type="EMBL" id="KAJ9602281.1"/>
    </source>
</evidence>
<sequence>MAGRQWRTSTTPLSKHDSNKPVNSGEDRAIGRCDSNTVTRQMETSNNVLISQGFFGRQFCLSTFRWVAVALCLRTRRSTILDDGDGEEARGERGNRDAFLLWYGWLAGLPFSDLSPAFRRTTVIQAS</sequence>
<feature type="compositionally biased region" description="Basic and acidic residues" evidence="1">
    <location>
        <begin position="14"/>
        <end position="31"/>
    </location>
</feature>
<evidence type="ECO:0000256" key="1">
    <source>
        <dbReference type="SAM" id="MobiDB-lite"/>
    </source>
</evidence>
<protein>
    <submittedName>
        <fullName evidence="2">Uncharacterized protein</fullName>
    </submittedName>
</protein>
<gene>
    <name evidence="2" type="ORF">H2200_013136</name>
</gene>